<dbReference type="Pfam" id="PF14012">
    <property type="entry name" value="DUF4229"/>
    <property type="match status" value="1"/>
</dbReference>
<dbReference type="EMBL" id="LVHI01000020">
    <property type="protein sequence ID" value="OAK53177.1"/>
    <property type="molecule type" value="Genomic_DNA"/>
</dbReference>
<feature type="transmembrane region" description="Helical" evidence="1">
    <location>
        <begin position="21"/>
        <end position="46"/>
    </location>
</feature>
<evidence type="ECO:0000313" key="2">
    <source>
        <dbReference type="EMBL" id="OAK53177.1"/>
    </source>
</evidence>
<accession>A0A177YCC9</accession>
<dbReference type="RefSeq" id="WP_068427461.1">
    <property type="nucleotide sequence ID" value="NZ_LVHI01000020.1"/>
</dbReference>
<comment type="caution">
    <text evidence="2">The sequence shown here is derived from an EMBL/GenBank/DDBJ whole genome shotgun (WGS) entry which is preliminary data.</text>
</comment>
<sequence>MNERNAKPVPTATKGQLFRDVALYSGARLLLVVVIAAAIIGIGLLVGVEVPVLVAAVFAVLISLPLSLVLFKSLRIRVNESIAGVDEGRRRARAELQAKLRGEDGQ</sequence>
<organism evidence="2 3">
    <name type="scientific">Rhodococcoides kyotonense</name>
    <dbReference type="NCBI Taxonomy" id="398843"/>
    <lineage>
        <taxon>Bacteria</taxon>
        <taxon>Bacillati</taxon>
        <taxon>Actinomycetota</taxon>
        <taxon>Actinomycetes</taxon>
        <taxon>Mycobacteriales</taxon>
        <taxon>Nocardiaceae</taxon>
        <taxon>Rhodococcoides</taxon>
    </lineage>
</organism>
<keyword evidence="1" id="KW-0472">Membrane</keyword>
<proteinExistence type="predicted"/>
<evidence type="ECO:0008006" key="4">
    <source>
        <dbReference type="Google" id="ProtNLM"/>
    </source>
</evidence>
<gene>
    <name evidence="2" type="ORF">A3K89_23865</name>
</gene>
<keyword evidence="1" id="KW-0812">Transmembrane</keyword>
<dbReference type="AlphaFoldDB" id="A0A177YCC9"/>
<protein>
    <recommendedName>
        <fullName evidence="4">DUF4229 domain-containing protein</fullName>
    </recommendedName>
</protein>
<evidence type="ECO:0000256" key="1">
    <source>
        <dbReference type="SAM" id="Phobius"/>
    </source>
</evidence>
<feature type="transmembrane region" description="Helical" evidence="1">
    <location>
        <begin position="52"/>
        <end position="71"/>
    </location>
</feature>
<keyword evidence="1" id="KW-1133">Transmembrane helix</keyword>
<dbReference type="InterPro" id="IPR025323">
    <property type="entry name" value="DUF4229"/>
</dbReference>
<evidence type="ECO:0000313" key="3">
    <source>
        <dbReference type="Proteomes" id="UP000077519"/>
    </source>
</evidence>
<keyword evidence="3" id="KW-1185">Reference proteome</keyword>
<reference evidence="2 3" key="1">
    <citation type="submission" date="2016-03" db="EMBL/GenBank/DDBJ databases">
        <title>Genome sequence of Rhodococcus kyotonensis KB10.</title>
        <authorList>
            <person name="Jeong H."/>
            <person name="Hong C.E."/>
            <person name="Jo S.H."/>
            <person name="Park J.M."/>
        </authorList>
    </citation>
    <scope>NUCLEOTIDE SEQUENCE [LARGE SCALE GENOMIC DNA]</scope>
    <source>
        <strain evidence="2 3">KB10</strain>
    </source>
</reference>
<name>A0A177YCC9_9NOCA</name>
<dbReference type="Proteomes" id="UP000077519">
    <property type="component" value="Unassembled WGS sequence"/>
</dbReference>